<dbReference type="InterPro" id="IPR043519">
    <property type="entry name" value="NT_sf"/>
</dbReference>
<dbReference type="Proteomes" id="UP000297475">
    <property type="component" value="Unassembled WGS sequence"/>
</dbReference>
<dbReference type="InterPro" id="IPR002934">
    <property type="entry name" value="Polymerase_NTP_transf_dom"/>
</dbReference>
<dbReference type="OrthoDB" id="272882at2"/>
<name>A0A4Z0WHI6_9GAMM</name>
<gene>
    <name evidence="2" type="ORF">E4656_02155</name>
</gene>
<sequence length="331" mass="38799">MSTKDSTFQDFPELAKRSDFTQKKLKTLRDRFKSIIESSDYSEQITIVTTGSYGRGEASEESDLDLFILLDADEPVKEAIPDVLDAIKQLIDEEVPKSTGETTTFGPRTVIKFSEMLQNIGGSEDDNESLTRRMLYLLEGTWLYGQKRFERYRHRLLEKYIKEDSPDHQLSKFFLNEIIRYYRTIATDFEHKVSERNKEWGLRSTKLRFSRKLLYFGGLITVAEVSELTQAEKVERSISLLEKPVLERVAALSDSESQSTREIFRIYEQFLTAISDPEIRQTLEQTDKESRHDCKQYMQLRELSSEFSNRLATWIEEQFNKEHPIHHSLIF</sequence>
<evidence type="ECO:0000259" key="1">
    <source>
        <dbReference type="Pfam" id="PF01909"/>
    </source>
</evidence>
<organism evidence="2 3">
    <name type="scientific">Natronospirillum operosum</name>
    <dbReference type="NCBI Taxonomy" id="2759953"/>
    <lineage>
        <taxon>Bacteria</taxon>
        <taxon>Pseudomonadati</taxon>
        <taxon>Pseudomonadota</taxon>
        <taxon>Gammaproteobacteria</taxon>
        <taxon>Oceanospirillales</taxon>
        <taxon>Natronospirillaceae</taxon>
        <taxon>Natronospirillum</taxon>
    </lineage>
</organism>
<dbReference type="Gene3D" id="3.30.460.10">
    <property type="entry name" value="Beta Polymerase, domain 2"/>
    <property type="match status" value="1"/>
</dbReference>
<keyword evidence="3" id="KW-1185">Reference proteome</keyword>
<proteinExistence type="predicted"/>
<accession>A0A4Z0WHI6</accession>
<reference evidence="2 3" key="1">
    <citation type="submission" date="2019-04" db="EMBL/GenBank/DDBJ databases">
        <title>Natronospirillum operosus gen. nov., sp. nov., a haloalkaliphilic satellite isolated from decaying biomass of laboratory culture of cyanobacterium Geitlerinema sp. and proposal of Natronospirillaceae fam. nov. and Saccharospirillaceae fam. nov.</title>
        <authorList>
            <person name="Kevbrin V."/>
            <person name="Boltyanskaya Y."/>
            <person name="Koziaeva V."/>
            <person name="Grouzdev D.S."/>
            <person name="Park M."/>
            <person name="Cho J."/>
        </authorList>
    </citation>
    <scope>NUCLEOTIDE SEQUENCE [LARGE SCALE GENOMIC DNA]</scope>
    <source>
        <strain evidence="2 3">G-116</strain>
    </source>
</reference>
<protein>
    <recommendedName>
        <fullName evidence="1">Polymerase nucleotidyl transferase domain-containing protein</fullName>
    </recommendedName>
</protein>
<dbReference type="SUPFAM" id="SSF81301">
    <property type="entry name" value="Nucleotidyltransferase"/>
    <property type="match status" value="1"/>
</dbReference>
<dbReference type="RefSeq" id="WP_135480760.1">
    <property type="nucleotide sequence ID" value="NZ_SRMF01000001.1"/>
</dbReference>
<dbReference type="GO" id="GO:0016779">
    <property type="term" value="F:nucleotidyltransferase activity"/>
    <property type="evidence" value="ECO:0007669"/>
    <property type="project" value="InterPro"/>
</dbReference>
<comment type="caution">
    <text evidence="2">The sequence shown here is derived from an EMBL/GenBank/DDBJ whole genome shotgun (WGS) entry which is preliminary data.</text>
</comment>
<dbReference type="AlphaFoldDB" id="A0A4Z0WHI6"/>
<feature type="domain" description="Polymerase nucleotidyl transferase" evidence="1">
    <location>
        <begin position="38"/>
        <end position="88"/>
    </location>
</feature>
<dbReference type="Pfam" id="PF01909">
    <property type="entry name" value="NTP_transf_2"/>
    <property type="match status" value="1"/>
</dbReference>
<evidence type="ECO:0000313" key="3">
    <source>
        <dbReference type="Proteomes" id="UP000297475"/>
    </source>
</evidence>
<dbReference type="EMBL" id="SRMF01000001">
    <property type="protein sequence ID" value="TGG95246.1"/>
    <property type="molecule type" value="Genomic_DNA"/>
</dbReference>
<evidence type="ECO:0000313" key="2">
    <source>
        <dbReference type="EMBL" id="TGG95246.1"/>
    </source>
</evidence>